<feature type="region of interest" description="Disordered" evidence="1">
    <location>
        <begin position="81"/>
        <end position="132"/>
    </location>
</feature>
<keyword evidence="3" id="KW-1185">Reference proteome</keyword>
<dbReference type="OrthoDB" id="2423954at2759"/>
<comment type="caution">
    <text evidence="2">The sequence shown here is derived from an EMBL/GenBank/DDBJ whole genome shotgun (WGS) entry which is preliminary data.</text>
</comment>
<dbReference type="Proteomes" id="UP000724874">
    <property type="component" value="Unassembled WGS sequence"/>
</dbReference>
<organism evidence="2 3">
    <name type="scientific">Gymnopilus junonius</name>
    <name type="common">Spectacular rustgill mushroom</name>
    <name type="synonym">Gymnopilus spectabilis subsp. junonius</name>
    <dbReference type="NCBI Taxonomy" id="109634"/>
    <lineage>
        <taxon>Eukaryota</taxon>
        <taxon>Fungi</taxon>
        <taxon>Dikarya</taxon>
        <taxon>Basidiomycota</taxon>
        <taxon>Agaricomycotina</taxon>
        <taxon>Agaricomycetes</taxon>
        <taxon>Agaricomycetidae</taxon>
        <taxon>Agaricales</taxon>
        <taxon>Agaricineae</taxon>
        <taxon>Hymenogastraceae</taxon>
        <taxon>Gymnopilus</taxon>
    </lineage>
</organism>
<protein>
    <recommendedName>
        <fullName evidence="4">DUF659 domain-containing protein</fullName>
    </recommendedName>
</protein>
<evidence type="ECO:0000313" key="3">
    <source>
        <dbReference type="Proteomes" id="UP000724874"/>
    </source>
</evidence>
<gene>
    <name evidence="2" type="ORF">CPB84DRAFT_1850995</name>
</gene>
<dbReference type="SUPFAM" id="SSF53098">
    <property type="entry name" value="Ribonuclease H-like"/>
    <property type="match status" value="1"/>
</dbReference>
<proteinExistence type="predicted"/>
<evidence type="ECO:0008006" key="4">
    <source>
        <dbReference type="Google" id="ProtNLM"/>
    </source>
</evidence>
<dbReference type="EMBL" id="JADNYJ010000116">
    <property type="protein sequence ID" value="KAF8883353.1"/>
    <property type="molecule type" value="Genomic_DNA"/>
</dbReference>
<dbReference type="AlphaFoldDB" id="A0A9P5NFM8"/>
<sequence length="595" mass="66142">MPPPKAPIWGHFLTGGKQNGSHSHAHCRGCIEKERPVGDEIELDDDGKPKLSSQSWVIEACNRDVGGVLGVSSSMIAHILGKNGSKPCPNTSSEAHKTARKAKDPKGKEKREREVSGSESDDKSGRKPAKRKLLTKVKASLKQTQLKVFRRINVPFTKEQQKIVSKQFLRATVSANLPFRWVDDLEIIKLFLLFRATADEAMPNHQQLSGRLLNDADATVMQCLKQVLQGKYVVLASDGWKDESRDSINGVNISVSGKTYLIDLILAMAHKKDGALMCLAFEGMIDKAEDIYGVKVIAFCCDNDGGSQRGRKALVIKRPWLFGPPCCVHQFQLILGEYFIENAEAAESAEEATGLIGWILNHGKVQSIFNDTQAEISIPPGKVLAYLVANLTHWTTHFVAFDRLCDLKDALRRAVISRRDDIISAQVGAEKNHQKKQKLEDEAMNQCDLIDDGGFWRHLKAVVDDLEPICLGINLNQMDALHPDQALLTFAGIFLYFQKHSNPSIAAGMTKRVEKCWKALDQPMFILALVLNPFEGVSHFGNKAAVSPFTLNTVLLQDNAFPTSQIVLDHLYMDWWLPLLSYNLGLSLEGHIYNA</sequence>
<dbReference type="InterPro" id="IPR012337">
    <property type="entry name" value="RNaseH-like_sf"/>
</dbReference>
<evidence type="ECO:0000256" key="1">
    <source>
        <dbReference type="SAM" id="MobiDB-lite"/>
    </source>
</evidence>
<accession>A0A9P5NFM8</accession>
<evidence type="ECO:0000313" key="2">
    <source>
        <dbReference type="EMBL" id="KAF8883353.1"/>
    </source>
</evidence>
<name>A0A9P5NFM8_GYMJU</name>
<feature type="compositionally biased region" description="Basic and acidic residues" evidence="1">
    <location>
        <begin position="94"/>
        <end position="125"/>
    </location>
</feature>
<reference evidence="2" key="1">
    <citation type="submission" date="2020-11" db="EMBL/GenBank/DDBJ databases">
        <authorList>
            <consortium name="DOE Joint Genome Institute"/>
            <person name="Ahrendt S."/>
            <person name="Riley R."/>
            <person name="Andreopoulos W."/>
            <person name="LaButti K."/>
            <person name="Pangilinan J."/>
            <person name="Ruiz-duenas F.J."/>
            <person name="Barrasa J.M."/>
            <person name="Sanchez-Garcia M."/>
            <person name="Camarero S."/>
            <person name="Miyauchi S."/>
            <person name="Serrano A."/>
            <person name="Linde D."/>
            <person name="Babiker R."/>
            <person name="Drula E."/>
            <person name="Ayuso-Fernandez I."/>
            <person name="Pacheco R."/>
            <person name="Padilla G."/>
            <person name="Ferreira P."/>
            <person name="Barriuso J."/>
            <person name="Kellner H."/>
            <person name="Castanera R."/>
            <person name="Alfaro M."/>
            <person name="Ramirez L."/>
            <person name="Pisabarro A.G."/>
            <person name="Kuo A."/>
            <person name="Tritt A."/>
            <person name="Lipzen A."/>
            <person name="He G."/>
            <person name="Yan M."/>
            <person name="Ng V."/>
            <person name="Cullen D."/>
            <person name="Martin F."/>
            <person name="Rosso M.-N."/>
            <person name="Henrissat B."/>
            <person name="Hibbett D."/>
            <person name="Martinez A.T."/>
            <person name="Grigoriev I.V."/>
        </authorList>
    </citation>
    <scope>NUCLEOTIDE SEQUENCE</scope>
    <source>
        <strain evidence="2">AH 44721</strain>
    </source>
</reference>